<feature type="transmembrane region" description="Helical" evidence="2">
    <location>
        <begin position="185"/>
        <end position="206"/>
    </location>
</feature>
<dbReference type="RefSeq" id="WP_286355079.1">
    <property type="nucleotide sequence ID" value="NZ_AP027079.1"/>
</dbReference>
<protein>
    <submittedName>
        <fullName evidence="3">Uncharacterized protein</fullName>
    </submittedName>
</protein>
<dbReference type="EMBL" id="AP027079">
    <property type="protein sequence ID" value="BDU68442.1"/>
    <property type="molecule type" value="Genomic_DNA"/>
</dbReference>
<accession>A0ABN6UUM5</accession>
<proteinExistence type="predicted"/>
<keyword evidence="4" id="KW-1185">Reference proteome</keyword>
<feature type="transmembrane region" description="Helical" evidence="2">
    <location>
        <begin position="38"/>
        <end position="58"/>
    </location>
</feature>
<reference evidence="4" key="1">
    <citation type="journal article" date="2023" name="Int. J. Syst. Evol. Microbiol.">
        <title>Mesoterricola silvestris gen. nov., sp. nov., Mesoterricola sediminis sp. nov., Geothrix oryzae sp. nov., Geothrix edaphica sp. nov., Geothrix rubra sp. nov., and Geothrix limicola sp. nov., six novel members of Acidobacteriota isolated from soils.</title>
        <authorList>
            <person name="Itoh H."/>
            <person name="Sugisawa Y."/>
            <person name="Mise K."/>
            <person name="Xu Z."/>
            <person name="Kuniyasu M."/>
            <person name="Ushijima N."/>
            <person name="Kawano K."/>
            <person name="Kobayashi E."/>
            <person name="Shiratori Y."/>
            <person name="Masuda Y."/>
            <person name="Senoo K."/>
        </authorList>
    </citation>
    <scope>NUCLEOTIDE SEQUENCE [LARGE SCALE GENOMIC DNA]</scope>
    <source>
        <strain evidence="4">Red222</strain>
    </source>
</reference>
<evidence type="ECO:0000313" key="3">
    <source>
        <dbReference type="EMBL" id="BDU68442.1"/>
    </source>
</evidence>
<keyword evidence="2" id="KW-0472">Membrane</keyword>
<sequence>MQLLDWPFLDALQTGALAALFVSYITDALSRRDRMMGWLALTCLLVGCRHGVLALGTLPGMNPDLVDRAQSLLVVFGFIALCTALTKLFPNHIPPRFPGWIALGMVPNYVRNLVLPHPGLADAWAHHAYNATYLVGCGCIIYWTLRAKQDGDPLGRRLFLGFIGVTLPVVIEIAAHSLFGLKIRLSGFSLVILAMAIGTSWQWFVVHAMESRIHRAETEVEVWRSLVPGNAFRTDRPSALMENLFGTTWADRVRESPDLPLLAVDGVPYRLKTRVLYHHERLGWYERDGETQPGARGFLSGWTVALGMDDPASTARVQAWLREWGAEVQLWGTMPPREGPYPSVLIWAREPSILAVWREGDIQRRRPRWVQVGGPTTEGPHARLEGTTEERPLRELLQDLLSRR</sequence>
<name>A0ABN6UUM5_9BACT</name>
<evidence type="ECO:0000313" key="4">
    <source>
        <dbReference type="Proteomes" id="UP001242010"/>
    </source>
</evidence>
<feature type="transmembrane region" description="Helical" evidence="2">
    <location>
        <begin position="127"/>
        <end position="145"/>
    </location>
</feature>
<feature type="compositionally biased region" description="Basic and acidic residues" evidence="1">
    <location>
        <begin position="380"/>
        <end position="389"/>
    </location>
</feature>
<evidence type="ECO:0000256" key="1">
    <source>
        <dbReference type="SAM" id="MobiDB-lite"/>
    </source>
</evidence>
<feature type="transmembrane region" description="Helical" evidence="2">
    <location>
        <begin position="157"/>
        <end position="179"/>
    </location>
</feature>
<dbReference type="Proteomes" id="UP001242010">
    <property type="component" value="Chromosome"/>
</dbReference>
<keyword evidence="2" id="KW-0812">Transmembrane</keyword>
<gene>
    <name evidence="3" type="ORF">GETHOR_05430</name>
</gene>
<feature type="region of interest" description="Disordered" evidence="1">
    <location>
        <begin position="368"/>
        <end position="389"/>
    </location>
</feature>
<keyword evidence="2" id="KW-1133">Transmembrane helix</keyword>
<evidence type="ECO:0000256" key="2">
    <source>
        <dbReference type="SAM" id="Phobius"/>
    </source>
</evidence>
<feature type="transmembrane region" description="Helical" evidence="2">
    <location>
        <begin position="70"/>
        <end position="90"/>
    </location>
</feature>
<organism evidence="3 4">
    <name type="scientific">Geothrix oryzae</name>
    <dbReference type="NCBI Taxonomy" id="2927975"/>
    <lineage>
        <taxon>Bacteria</taxon>
        <taxon>Pseudomonadati</taxon>
        <taxon>Acidobacteriota</taxon>
        <taxon>Holophagae</taxon>
        <taxon>Holophagales</taxon>
        <taxon>Holophagaceae</taxon>
        <taxon>Geothrix</taxon>
    </lineage>
</organism>